<feature type="transmembrane region" description="Helical" evidence="1">
    <location>
        <begin position="83"/>
        <end position="107"/>
    </location>
</feature>
<keyword evidence="1" id="KW-0472">Membrane</keyword>
<evidence type="ECO:0000313" key="2">
    <source>
        <dbReference type="EMBL" id="MBP1841662.1"/>
    </source>
</evidence>
<dbReference type="RefSeq" id="WP_057781373.1">
    <property type="nucleotide sequence ID" value="NZ_JAGGJQ010000013.1"/>
</dbReference>
<dbReference type="OrthoDB" id="9814048at2"/>
<organism evidence="2 4">
    <name type="scientific">Formosa algae</name>
    <dbReference type="NCBI Taxonomy" id="225843"/>
    <lineage>
        <taxon>Bacteria</taxon>
        <taxon>Pseudomonadati</taxon>
        <taxon>Bacteroidota</taxon>
        <taxon>Flavobacteriia</taxon>
        <taxon>Flavobacteriales</taxon>
        <taxon>Flavobacteriaceae</taxon>
        <taxon>Formosa</taxon>
    </lineage>
</organism>
<dbReference type="Pfam" id="PF20587">
    <property type="entry name" value="DUF6789"/>
    <property type="match status" value="1"/>
</dbReference>
<keyword evidence="5" id="KW-1185">Reference proteome</keyword>
<dbReference type="EMBL" id="JAGGJQ010000013">
    <property type="protein sequence ID" value="MBP1841662.1"/>
    <property type="molecule type" value="Genomic_DNA"/>
</dbReference>
<feature type="transmembrane region" description="Helical" evidence="1">
    <location>
        <begin position="7"/>
        <end position="29"/>
    </location>
</feature>
<evidence type="ECO:0008006" key="6">
    <source>
        <dbReference type="Google" id="ProtNLM"/>
    </source>
</evidence>
<evidence type="ECO:0000313" key="4">
    <source>
        <dbReference type="Proteomes" id="UP001138672"/>
    </source>
</evidence>
<feature type="transmembrane region" description="Helical" evidence="1">
    <location>
        <begin position="49"/>
        <end position="71"/>
    </location>
</feature>
<sequence length="145" mass="15952">MINLMPKYAAAGILGTVAMTMFLIIAPVIGMPKMAPWELLSDILGVSLVLGWVLHFAIGILFGMGYGFIFAPKIHMHNICLKGTTYGILSLIIAQTSIFILNMLFQISLVHDIVLWQLIVMLVGHIVFGIVTAMLIEENNVLHAF</sequence>
<dbReference type="Proteomes" id="UP001231587">
    <property type="component" value="Unassembled WGS sequence"/>
</dbReference>
<accession>A0A9X0YQS9</accession>
<dbReference type="EMBL" id="JAUSUU010000014">
    <property type="protein sequence ID" value="MDQ0337137.1"/>
    <property type="molecule type" value="Genomic_DNA"/>
</dbReference>
<keyword evidence="1" id="KW-1133">Transmembrane helix</keyword>
<proteinExistence type="predicted"/>
<evidence type="ECO:0000313" key="5">
    <source>
        <dbReference type="Proteomes" id="UP001231587"/>
    </source>
</evidence>
<dbReference type="AlphaFoldDB" id="A0A9X0YQS9"/>
<gene>
    <name evidence="2" type="ORF">J2Z56_003600</name>
    <name evidence="3" type="ORF">J2Z57_003599</name>
</gene>
<dbReference type="InterPro" id="IPR046739">
    <property type="entry name" value="DUF6789"/>
</dbReference>
<protein>
    <recommendedName>
        <fullName evidence="6">DUF1440 domain-containing protein</fullName>
    </recommendedName>
</protein>
<dbReference type="Proteomes" id="UP001138672">
    <property type="component" value="Unassembled WGS sequence"/>
</dbReference>
<comment type="caution">
    <text evidence="2">The sequence shown here is derived from an EMBL/GenBank/DDBJ whole genome shotgun (WGS) entry which is preliminary data.</text>
</comment>
<evidence type="ECO:0000256" key="1">
    <source>
        <dbReference type="SAM" id="Phobius"/>
    </source>
</evidence>
<keyword evidence="1" id="KW-0812">Transmembrane</keyword>
<feature type="transmembrane region" description="Helical" evidence="1">
    <location>
        <begin position="113"/>
        <end position="136"/>
    </location>
</feature>
<name>A0A9X0YQS9_9FLAO</name>
<evidence type="ECO:0000313" key="3">
    <source>
        <dbReference type="EMBL" id="MDQ0337137.1"/>
    </source>
</evidence>
<reference evidence="2" key="1">
    <citation type="submission" date="2021-03" db="EMBL/GenBank/DDBJ databases">
        <title>Genomic Encyclopedia of Type Strains, Phase IV (KMG-IV): sequencing the most valuable type-strain genomes for metagenomic binning, comparative biology and taxonomic classification.</title>
        <authorList>
            <person name="Goeker M."/>
        </authorList>
    </citation>
    <scope>NUCLEOTIDE SEQUENCE</scope>
    <source>
        <strain evidence="2">DSM 15523</strain>
        <strain evidence="3 5">DSM 16476</strain>
    </source>
</reference>